<sequence length="81" mass="9404">MSTTQTFRPDHQSSEVVEAGIERADRLGPEKAAEYMSQRGVQESVIKRVIQEPEHRRNPGRLRSRDERQIEESTRANKFIP</sequence>
<reference evidence="2 3" key="1">
    <citation type="submission" date="2019-12" db="EMBL/GenBank/DDBJ databases">
        <title>Novel species isolated from a subtropical stream in China.</title>
        <authorList>
            <person name="Lu H."/>
        </authorList>
    </citation>
    <scope>NUCLEOTIDE SEQUENCE [LARGE SCALE GENOMIC DNA]</scope>
    <source>
        <strain evidence="2 3">FT135W</strain>
    </source>
</reference>
<proteinExistence type="predicted"/>
<dbReference type="Proteomes" id="UP000479335">
    <property type="component" value="Unassembled WGS sequence"/>
</dbReference>
<evidence type="ECO:0000313" key="2">
    <source>
        <dbReference type="EMBL" id="MYM24271.1"/>
    </source>
</evidence>
<organism evidence="2 3">
    <name type="scientific">Duganella flavida</name>
    <dbReference type="NCBI Taxonomy" id="2692175"/>
    <lineage>
        <taxon>Bacteria</taxon>
        <taxon>Pseudomonadati</taxon>
        <taxon>Pseudomonadota</taxon>
        <taxon>Betaproteobacteria</taxon>
        <taxon>Burkholderiales</taxon>
        <taxon>Oxalobacteraceae</taxon>
        <taxon>Telluria group</taxon>
        <taxon>Duganella</taxon>
    </lineage>
</organism>
<evidence type="ECO:0000313" key="3">
    <source>
        <dbReference type="Proteomes" id="UP000479335"/>
    </source>
</evidence>
<dbReference type="RefSeq" id="WP_161007745.1">
    <property type="nucleotide sequence ID" value="NZ_WWCN01000010.1"/>
</dbReference>
<dbReference type="AlphaFoldDB" id="A0A6L8KIC3"/>
<dbReference type="EMBL" id="WWCN01000010">
    <property type="protein sequence ID" value="MYM24271.1"/>
    <property type="molecule type" value="Genomic_DNA"/>
</dbReference>
<protein>
    <submittedName>
        <fullName evidence="2">Uncharacterized protein</fullName>
    </submittedName>
</protein>
<accession>A0A6L8KIC3</accession>
<keyword evidence="3" id="KW-1185">Reference proteome</keyword>
<comment type="caution">
    <text evidence="2">The sequence shown here is derived from an EMBL/GenBank/DDBJ whole genome shotgun (WGS) entry which is preliminary data.</text>
</comment>
<feature type="region of interest" description="Disordered" evidence="1">
    <location>
        <begin position="1"/>
        <end position="25"/>
    </location>
</feature>
<evidence type="ECO:0000256" key="1">
    <source>
        <dbReference type="SAM" id="MobiDB-lite"/>
    </source>
</evidence>
<gene>
    <name evidence="2" type="ORF">GTP46_16625</name>
</gene>
<feature type="compositionally biased region" description="Basic and acidic residues" evidence="1">
    <location>
        <begin position="50"/>
        <end position="75"/>
    </location>
</feature>
<name>A0A6L8KIC3_9BURK</name>
<feature type="region of interest" description="Disordered" evidence="1">
    <location>
        <begin position="50"/>
        <end position="81"/>
    </location>
</feature>